<name>A0AAQ3NUI9_VIGMU</name>
<evidence type="ECO:0000313" key="1">
    <source>
        <dbReference type="EMBL" id="WVZ14783.1"/>
    </source>
</evidence>
<organism evidence="1 2">
    <name type="scientific">Vigna mungo</name>
    <name type="common">Black gram</name>
    <name type="synonym">Phaseolus mungo</name>
    <dbReference type="NCBI Taxonomy" id="3915"/>
    <lineage>
        <taxon>Eukaryota</taxon>
        <taxon>Viridiplantae</taxon>
        <taxon>Streptophyta</taxon>
        <taxon>Embryophyta</taxon>
        <taxon>Tracheophyta</taxon>
        <taxon>Spermatophyta</taxon>
        <taxon>Magnoliopsida</taxon>
        <taxon>eudicotyledons</taxon>
        <taxon>Gunneridae</taxon>
        <taxon>Pentapetalae</taxon>
        <taxon>rosids</taxon>
        <taxon>fabids</taxon>
        <taxon>Fabales</taxon>
        <taxon>Fabaceae</taxon>
        <taxon>Papilionoideae</taxon>
        <taxon>50 kb inversion clade</taxon>
        <taxon>NPAAA clade</taxon>
        <taxon>indigoferoid/millettioid clade</taxon>
        <taxon>Phaseoleae</taxon>
        <taxon>Vigna</taxon>
    </lineage>
</organism>
<evidence type="ECO:0000313" key="2">
    <source>
        <dbReference type="Proteomes" id="UP001374535"/>
    </source>
</evidence>
<dbReference type="EMBL" id="CP144697">
    <property type="protein sequence ID" value="WVZ14783.1"/>
    <property type="molecule type" value="Genomic_DNA"/>
</dbReference>
<dbReference type="AlphaFoldDB" id="A0AAQ3NUI9"/>
<proteinExistence type="predicted"/>
<sequence>MVCEPKYVLELEEVGNVEPQVEAELEVETNAVGVVEVQTEAAADGVEAHVQADVEGQVEVEGEVEVEGDVEGHGQSNVEVDEYDVRSWNGSEEDVLFDHGDEVEFDIFEHTNQVEVVGPRGLSDSDWESETLNNVVESDNTDDDRDGYGDFGVFSMPKSMEQYKWEVGSFLQNLHMFQSTKSE</sequence>
<dbReference type="Proteomes" id="UP001374535">
    <property type="component" value="Chromosome 4"/>
</dbReference>
<reference evidence="1 2" key="1">
    <citation type="journal article" date="2023" name="Life. Sci Alliance">
        <title>Evolutionary insights into 3D genome organization and epigenetic landscape of Vigna mungo.</title>
        <authorList>
            <person name="Junaid A."/>
            <person name="Singh B."/>
            <person name="Bhatia S."/>
        </authorList>
    </citation>
    <scope>NUCLEOTIDE SEQUENCE [LARGE SCALE GENOMIC DNA]</scope>
    <source>
        <strain evidence="1">Urdbean</strain>
    </source>
</reference>
<gene>
    <name evidence="1" type="ORF">V8G54_012349</name>
</gene>
<protein>
    <submittedName>
        <fullName evidence="1">Uncharacterized protein</fullName>
    </submittedName>
</protein>
<keyword evidence="2" id="KW-1185">Reference proteome</keyword>
<accession>A0AAQ3NUI9</accession>